<reference evidence="3" key="1">
    <citation type="journal article" date="2021" name="PeerJ">
        <title>Extensive microbial diversity within the chicken gut microbiome revealed by metagenomics and culture.</title>
        <authorList>
            <person name="Gilroy R."/>
            <person name="Ravi A."/>
            <person name="Getino M."/>
            <person name="Pursley I."/>
            <person name="Horton D.L."/>
            <person name="Alikhan N.F."/>
            <person name="Baker D."/>
            <person name="Gharbi K."/>
            <person name="Hall N."/>
            <person name="Watson M."/>
            <person name="Adriaenssens E.M."/>
            <person name="Foster-Nyarko E."/>
            <person name="Jarju S."/>
            <person name="Secka A."/>
            <person name="Antonio M."/>
            <person name="Oren A."/>
            <person name="Chaudhuri R.R."/>
            <person name="La Ragione R."/>
            <person name="Hildebrand F."/>
            <person name="Pallen M.J."/>
        </authorList>
    </citation>
    <scope>NUCLEOTIDE SEQUENCE</scope>
    <source>
        <strain evidence="3">ChiHecec1B25-7008</strain>
    </source>
</reference>
<evidence type="ECO:0000256" key="1">
    <source>
        <dbReference type="SAM" id="SignalP"/>
    </source>
</evidence>
<feature type="signal peptide" evidence="1">
    <location>
        <begin position="1"/>
        <end position="20"/>
    </location>
</feature>
<reference evidence="3" key="2">
    <citation type="submission" date="2021-04" db="EMBL/GenBank/DDBJ databases">
        <authorList>
            <person name="Gilroy R."/>
        </authorList>
    </citation>
    <scope>NUCLEOTIDE SEQUENCE</scope>
    <source>
        <strain evidence="3">ChiHecec1B25-7008</strain>
    </source>
</reference>
<dbReference type="Gene3D" id="3.40.1420.30">
    <property type="match status" value="1"/>
</dbReference>
<dbReference type="Pfam" id="PF11396">
    <property type="entry name" value="PepSY_like"/>
    <property type="match status" value="1"/>
</dbReference>
<sequence>MKNVLSAMLLAFLVFQSACAGDVITHDTKKLPAAARTFISTYFTKAQVSHIKIESELFQTKKYEVLLTDRTEIDFDRDGEWLEVDCDEAPVPLGVIPSYVSEYLKAHYPDAYVTKIERKRREVEVDLSNDWSLTFNTKGELIGIDD</sequence>
<dbReference type="AlphaFoldDB" id="A0A9D2HNM7"/>
<evidence type="ECO:0000259" key="2">
    <source>
        <dbReference type="Pfam" id="PF11396"/>
    </source>
</evidence>
<proteinExistence type="predicted"/>
<evidence type="ECO:0000313" key="3">
    <source>
        <dbReference type="EMBL" id="HJA82479.1"/>
    </source>
</evidence>
<dbReference type="EMBL" id="DWZE01000009">
    <property type="protein sequence ID" value="HJA82479.1"/>
    <property type="molecule type" value="Genomic_DNA"/>
</dbReference>
<protein>
    <submittedName>
        <fullName evidence="3">PepSY-like domain-containing protein</fullName>
    </submittedName>
</protein>
<name>A0A9D2HNM7_9BACE</name>
<dbReference type="SUPFAM" id="SSF160574">
    <property type="entry name" value="BT0923-like"/>
    <property type="match status" value="1"/>
</dbReference>
<comment type="caution">
    <text evidence="3">The sequence shown here is derived from an EMBL/GenBank/DDBJ whole genome shotgun (WGS) entry which is preliminary data.</text>
</comment>
<gene>
    <name evidence="3" type="ORF">H9785_00670</name>
</gene>
<feature type="chain" id="PRO_5039643089" evidence="1">
    <location>
        <begin position="21"/>
        <end position="146"/>
    </location>
</feature>
<evidence type="ECO:0000313" key="4">
    <source>
        <dbReference type="Proteomes" id="UP000823860"/>
    </source>
</evidence>
<feature type="domain" description="Putative beta-lactamase-inhibitor-like PepSY-like" evidence="2">
    <location>
        <begin position="61"/>
        <end position="142"/>
    </location>
</feature>
<organism evidence="3 4">
    <name type="scientific">Candidatus Bacteroides intestinavium</name>
    <dbReference type="NCBI Taxonomy" id="2838469"/>
    <lineage>
        <taxon>Bacteria</taxon>
        <taxon>Pseudomonadati</taxon>
        <taxon>Bacteroidota</taxon>
        <taxon>Bacteroidia</taxon>
        <taxon>Bacteroidales</taxon>
        <taxon>Bacteroidaceae</taxon>
        <taxon>Bacteroides</taxon>
    </lineage>
</organism>
<keyword evidence="1" id="KW-0732">Signal</keyword>
<accession>A0A9D2HNM7</accession>
<dbReference type="InterPro" id="IPR021533">
    <property type="entry name" value="PepSY-like"/>
</dbReference>
<dbReference type="Proteomes" id="UP000823860">
    <property type="component" value="Unassembled WGS sequence"/>
</dbReference>